<evidence type="ECO:0000313" key="3">
    <source>
        <dbReference type="Proteomes" id="UP001566132"/>
    </source>
</evidence>
<proteinExistence type="predicted"/>
<gene>
    <name evidence="2" type="ORF">ABEB36_013475</name>
</gene>
<keyword evidence="3" id="KW-1185">Reference proteome</keyword>
<feature type="region of interest" description="Disordered" evidence="1">
    <location>
        <begin position="70"/>
        <end position="97"/>
    </location>
</feature>
<protein>
    <submittedName>
        <fullName evidence="2">Uncharacterized protein</fullName>
    </submittedName>
</protein>
<reference evidence="2 3" key="1">
    <citation type="submission" date="2024-05" db="EMBL/GenBank/DDBJ databases">
        <title>Genetic variation in Jamaican populations of the coffee berry borer (Hypothenemus hampei).</title>
        <authorList>
            <person name="Errbii M."/>
            <person name="Myrie A."/>
        </authorList>
    </citation>
    <scope>NUCLEOTIDE SEQUENCE [LARGE SCALE GENOMIC DNA]</scope>
    <source>
        <strain evidence="2">JA-Hopewell-2020-01-JO</strain>
        <tissue evidence="2">Whole body</tissue>
    </source>
</reference>
<comment type="caution">
    <text evidence="2">The sequence shown here is derived from an EMBL/GenBank/DDBJ whole genome shotgun (WGS) entry which is preliminary data.</text>
</comment>
<name>A0ABD1E4A2_HYPHA</name>
<dbReference type="Proteomes" id="UP001566132">
    <property type="component" value="Unassembled WGS sequence"/>
</dbReference>
<evidence type="ECO:0000313" key="2">
    <source>
        <dbReference type="EMBL" id="KAL1489518.1"/>
    </source>
</evidence>
<sequence>MAYNLRKRTFREELFEEQIQEESFGGAVSDSEEDNISIFSDDSDSTENEEDIEGLEDATCNKRLCVSNARGRPSTTLRGKNGYKWSTREPKRRSGNI</sequence>
<evidence type="ECO:0000256" key="1">
    <source>
        <dbReference type="SAM" id="MobiDB-lite"/>
    </source>
</evidence>
<accession>A0ABD1E4A2</accession>
<organism evidence="2 3">
    <name type="scientific">Hypothenemus hampei</name>
    <name type="common">Coffee berry borer</name>
    <dbReference type="NCBI Taxonomy" id="57062"/>
    <lineage>
        <taxon>Eukaryota</taxon>
        <taxon>Metazoa</taxon>
        <taxon>Ecdysozoa</taxon>
        <taxon>Arthropoda</taxon>
        <taxon>Hexapoda</taxon>
        <taxon>Insecta</taxon>
        <taxon>Pterygota</taxon>
        <taxon>Neoptera</taxon>
        <taxon>Endopterygota</taxon>
        <taxon>Coleoptera</taxon>
        <taxon>Polyphaga</taxon>
        <taxon>Cucujiformia</taxon>
        <taxon>Curculionidae</taxon>
        <taxon>Scolytinae</taxon>
        <taxon>Hypothenemus</taxon>
    </lineage>
</organism>
<dbReference type="AlphaFoldDB" id="A0ABD1E4A2"/>
<feature type="compositionally biased region" description="Acidic residues" evidence="1">
    <location>
        <begin position="30"/>
        <end position="55"/>
    </location>
</feature>
<dbReference type="EMBL" id="JBDJPC010000011">
    <property type="protein sequence ID" value="KAL1489518.1"/>
    <property type="molecule type" value="Genomic_DNA"/>
</dbReference>
<feature type="region of interest" description="Disordered" evidence="1">
    <location>
        <begin position="20"/>
        <end position="55"/>
    </location>
</feature>